<keyword evidence="1" id="KW-0732">Signal</keyword>
<evidence type="ECO:0000313" key="2">
    <source>
        <dbReference type="EMBL" id="MBA2876858.1"/>
    </source>
</evidence>
<organism evidence="2 3">
    <name type="scientific">Thermaerobacillus caldiproteolyticus</name>
    <dbReference type="NCBI Taxonomy" id="247480"/>
    <lineage>
        <taxon>Bacteria</taxon>
        <taxon>Bacillati</taxon>
        <taxon>Bacillota</taxon>
        <taxon>Bacilli</taxon>
        <taxon>Bacillales</taxon>
        <taxon>Anoxybacillaceae</taxon>
        <taxon>Thermaerobacillus</taxon>
    </lineage>
</organism>
<dbReference type="EMBL" id="JACDUT010000019">
    <property type="protein sequence ID" value="MBA2876858.1"/>
    <property type="molecule type" value="Genomic_DNA"/>
</dbReference>
<evidence type="ECO:0000313" key="3">
    <source>
        <dbReference type="Proteomes" id="UP000523087"/>
    </source>
</evidence>
<reference evidence="2 3" key="1">
    <citation type="submission" date="2020-07" db="EMBL/GenBank/DDBJ databases">
        <title>Genomic Encyclopedia of Type Strains, Phase IV (KMG-IV): sequencing the most valuable type-strain genomes for metagenomic binning, comparative biology and taxonomic classification.</title>
        <authorList>
            <person name="Goeker M."/>
        </authorList>
    </citation>
    <scope>NUCLEOTIDE SEQUENCE [LARGE SCALE GENOMIC DNA]</scope>
    <source>
        <strain evidence="2 3">DSM 15730</strain>
    </source>
</reference>
<protein>
    <submittedName>
        <fullName evidence="2">Uncharacterized protein</fullName>
    </submittedName>
</protein>
<feature type="chain" id="PRO_5030656378" evidence="1">
    <location>
        <begin position="25"/>
        <end position="34"/>
    </location>
</feature>
<name>A0A7V9ZA31_9BACL</name>
<proteinExistence type="predicted"/>
<keyword evidence="3" id="KW-1185">Reference proteome</keyword>
<dbReference type="AlphaFoldDB" id="A0A7V9ZA31"/>
<gene>
    <name evidence="2" type="ORF">HNR31_003680</name>
</gene>
<accession>A0A7V9ZA31</accession>
<sequence>MKKKFLTSLTICGLVVAAATGVQAARQIGSYDTI</sequence>
<comment type="caution">
    <text evidence="2">The sequence shown here is derived from an EMBL/GenBank/DDBJ whole genome shotgun (WGS) entry which is preliminary data.</text>
</comment>
<dbReference type="Proteomes" id="UP000523087">
    <property type="component" value="Unassembled WGS sequence"/>
</dbReference>
<evidence type="ECO:0000256" key="1">
    <source>
        <dbReference type="SAM" id="SignalP"/>
    </source>
</evidence>
<feature type="signal peptide" evidence="1">
    <location>
        <begin position="1"/>
        <end position="24"/>
    </location>
</feature>